<keyword evidence="2" id="KW-1185">Reference proteome</keyword>
<reference evidence="1 2" key="1">
    <citation type="submission" date="2022-03" db="EMBL/GenBank/DDBJ databases">
        <authorList>
            <person name="Brunel B."/>
        </authorList>
    </citation>
    <scope>NUCLEOTIDE SEQUENCE [LARGE SCALE GENOMIC DNA]</scope>
    <source>
        <strain evidence="1">STM5069sample</strain>
    </source>
</reference>
<evidence type="ECO:0000313" key="2">
    <source>
        <dbReference type="Proteomes" id="UP001153050"/>
    </source>
</evidence>
<name>A0ABM9E674_9HYPH</name>
<sequence length="27" mass="3146">MRADAMQWKPSAFYVVYIGFRCAYDVG</sequence>
<dbReference type="Proteomes" id="UP001153050">
    <property type="component" value="Unassembled WGS sequence"/>
</dbReference>
<evidence type="ECO:0000313" key="1">
    <source>
        <dbReference type="EMBL" id="CAH2404587.1"/>
    </source>
</evidence>
<organism evidence="1 2">
    <name type="scientific">Mesorhizobium escarrei</name>
    <dbReference type="NCBI Taxonomy" id="666018"/>
    <lineage>
        <taxon>Bacteria</taxon>
        <taxon>Pseudomonadati</taxon>
        <taxon>Pseudomonadota</taxon>
        <taxon>Alphaproteobacteria</taxon>
        <taxon>Hyphomicrobiales</taxon>
        <taxon>Phyllobacteriaceae</taxon>
        <taxon>Mesorhizobium</taxon>
    </lineage>
</organism>
<protein>
    <submittedName>
        <fullName evidence="1">Uncharacterized protein</fullName>
    </submittedName>
</protein>
<comment type="caution">
    <text evidence="1">The sequence shown here is derived from an EMBL/GenBank/DDBJ whole genome shotgun (WGS) entry which is preliminary data.</text>
</comment>
<dbReference type="EMBL" id="CAKXZT010000139">
    <property type="protein sequence ID" value="CAH2404587.1"/>
    <property type="molecule type" value="Genomic_DNA"/>
</dbReference>
<gene>
    <name evidence="1" type="ORF">MES5069_430001</name>
</gene>
<proteinExistence type="predicted"/>
<accession>A0ABM9E674</accession>